<evidence type="ECO:0000256" key="2">
    <source>
        <dbReference type="ARBA" id="ARBA00006228"/>
    </source>
</evidence>
<dbReference type="GO" id="GO:0005886">
    <property type="term" value="C:plasma membrane"/>
    <property type="evidence" value="ECO:0007669"/>
    <property type="project" value="UniProtKB-SubCell"/>
</dbReference>
<dbReference type="AlphaFoldDB" id="A0A5C6ZTB0"/>
<evidence type="ECO:0000256" key="4">
    <source>
        <dbReference type="ARBA" id="ARBA00022692"/>
    </source>
</evidence>
<comment type="caution">
    <text evidence="8">The sequence shown here is derived from an EMBL/GenBank/DDBJ whole genome shotgun (WGS) entry which is preliminary data.</text>
</comment>
<gene>
    <name evidence="8" type="ORF">ES724_13800</name>
</gene>
<evidence type="ECO:0000256" key="3">
    <source>
        <dbReference type="ARBA" id="ARBA00022475"/>
    </source>
</evidence>
<dbReference type="PIRSF" id="PIRSF019239">
    <property type="entry name" value="MrpE"/>
    <property type="match status" value="1"/>
</dbReference>
<evidence type="ECO:0000256" key="5">
    <source>
        <dbReference type="ARBA" id="ARBA00022989"/>
    </source>
</evidence>
<comment type="similarity">
    <text evidence="2">Belongs to the CPA3 antiporters (TC 2.A.63) subunit E family.</text>
</comment>
<accession>A0A5C6ZTB0</accession>
<keyword evidence="9" id="KW-1185">Reference proteome</keyword>
<dbReference type="EMBL" id="VORY01000021">
    <property type="protein sequence ID" value="TXD92425.1"/>
    <property type="molecule type" value="Genomic_DNA"/>
</dbReference>
<evidence type="ECO:0000313" key="9">
    <source>
        <dbReference type="Proteomes" id="UP000321367"/>
    </source>
</evidence>
<dbReference type="GO" id="GO:0008324">
    <property type="term" value="F:monoatomic cation transmembrane transporter activity"/>
    <property type="evidence" value="ECO:0007669"/>
    <property type="project" value="InterPro"/>
</dbReference>
<evidence type="ECO:0000256" key="6">
    <source>
        <dbReference type="ARBA" id="ARBA00023136"/>
    </source>
</evidence>
<keyword evidence="6 7" id="KW-0472">Membrane</keyword>
<dbReference type="Proteomes" id="UP000321367">
    <property type="component" value="Unassembled WGS sequence"/>
</dbReference>
<feature type="transmembrane region" description="Helical" evidence="7">
    <location>
        <begin position="31"/>
        <end position="49"/>
    </location>
</feature>
<dbReference type="PANTHER" id="PTHR34584">
    <property type="entry name" value="NA(+)/H(+) ANTIPORTER SUBUNIT E1"/>
    <property type="match status" value="1"/>
</dbReference>
<dbReference type="RefSeq" id="WP_146933874.1">
    <property type="nucleotide sequence ID" value="NZ_CBCSHZ010000022.1"/>
</dbReference>
<name>A0A5C6ZTB0_9FLAO</name>
<sequence>MKLLIPHIILSIILAVLFFNVAPYEGSANRYILAGIVIFSLTWPLSYFFSKDYFRKLPGLMGLIVFFTKELIVANFRVAYDVVTPITYMRPCIVALPLDAKTDFEITVLACMISLTPGTLSLNLSDDKSLLFVHAITFKKMDPEAIKRDLKEGFEKKLLKITR</sequence>
<dbReference type="Pfam" id="PF01899">
    <property type="entry name" value="MNHE"/>
    <property type="match status" value="1"/>
</dbReference>
<evidence type="ECO:0000313" key="8">
    <source>
        <dbReference type="EMBL" id="TXD92425.1"/>
    </source>
</evidence>
<reference evidence="8 9" key="1">
    <citation type="submission" date="2019-08" db="EMBL/GenBank/DDBJ databases">
        <title>Genome sequence of Gillisia hiemivivida IC154 (type strain).</title>
        <authorList>
            <person name="Bowman J.P."/>
        </authorList>
    </citation>
    <scope>NUCLEOTIDE SEQUENCE [LARGE SCALE GENOMIC DNA]</scope>
    <source>
        <strain evidence="8 9">IC154</strain>
    </source>
</reference>
<dbReference type="OrthoDB" id="9800498at2"/>
<proteinExistence type="inferred from homology"/>
<evidence type="ECO:0000256" key="1">
    <source>
        <dbReference type="ARBA" id="ARBA00004651"/>
    </source>
</evidence>
<keyword evidence="3" id="KW-1003">Cell membrane</keyword>
<keyword evidence="4 7" id="KW-0812">Transmembrane</keyword>
<dbReference type="InterPro" id="IPR002758">
    <property type="entry name" value="Cation_antiport_E"/>
</dbReference>
<organism evidence="8 9">
    <name type="scientific">Gillisia hiemivivida</name>
    <dbReference type="NCBI Taxonomy" id="291190"/>
    <lineage>
        <taxon>Bacteria</taxon>
        <taxon>Pseudomonadati</taxon>
        <taxon>Bacteroidota</taxon>
        <taxon>Flavobacteriia</taxon>
        <taxon>Flavobacteriales</taxon>
        <taxon>Flavobacteriaceae</taxon>
        <taxon>Gillisia</taxon>
    </lineage>
</organism>
<feature type="transmembrane region" description="Helical" evidence="7">
    <location>
        <begin position="6"/>
        <end position="24"/>
    </location>
</feature>
<protein>
    <submittedName>
        <fullName evidence="8">Cation:proton antiporter</fullName>
    </submittedName>
</protein>
<keyword evidence="5 7" id="KW-1133">Transmembrane helix</keyword>
<dbReference type="PANTHER" id="PTHR34584:SF1">
    <property type="entry name" value="NA(+)_H(+) ANTIPORTER SUBUNIT E1"/>
    <property type="match status" value="1"/>
</dbReference>
<evidence type="ECO:0000256" key="7">
    <source>
        <dbReference type="SAM" id="Phobius"/>
    </source>
</evidence>
<comment type="subcellular location">
    <subcellularLocation>
        <location evidence="1">Cell membrane</location>
        <topology evidence="1">Multi-pass membrane protein</topology>
    </subcellularLocation>
</comment>
<feature type="transmembrane region" description="Helical" evidence="7">
    <location>
        <begin position="61"/>
        <end position="80"/>
    </location>
</feature>